<dbReference type="SUPFAM" id="SSF56112">
    <property type="entry name" value="Protein kinase-like (PK-like)"/>
    <property type="match status" value="1"/>
</dbReference>
<dbReference type="Gene3D" id="3.30.200.20">
    <property type="entry name" value="Phosphorylase Kinase, domain 1"/>
    <property type="match status" value="1"/>
</dbReference>
<dbReference type="InterPro" id="IPR005084">
    <property type="entry name" value="CBM6"/>
</dbReference>
<dbReference type="InterPro" id="IPR011009">
    <property type="entry name" value="Kinase-like_dom_sf"/>
</dbReference>
<evidence type="ECO:0000313" key="12">
    <source>
        <dbReference type="Proteomes" id="UP000605992"/>
    </source>
</evidence>
<keyword evidence="2" id="KW-0732">Signal</keyword>
<protein>
    <recommendedName>
        <fullName evidence="13">Non-specific serine/threonine protein kinase</fullName>
    </recommendedName>
</protein>
<sequence>MAEPLVDGDPSRLGEFEIVGRLGVGSQGVVYLGRSPEGGEVAVKLLHPGLSGDTEARGRFLREVAVAQRVVRFCTAPVLHADLAGQQPYIVSEYVSGPSLRELVEREGPRRGAALDRLAISTATALASIHRVGITHRDFKPANVLMGPEGPVVIDFGIARALDAPNLTATGAGLGTPSYAAPEQVRGASATPAADMFAWGVTMVFAATGTPAFGADTVPAVFHRILNDEPDLSTLDEGPLRDLIAACLAKDPESRPTAEEVLAHLTDPKSSVAPKYSVGLEVRAGQTLRGAKNMHWESAHGPTRERQAPRRRRWGRLILPVALSMVGLVVGGIVGGTIIAASSTEEATAVGMSAEADQTAQPHPSAGQSPAKSLRGTARPTAAPRSRRGDEGAGTPTPRIRQGATRPASGQEGRSVPATTPTLAKPSLPPISTKVEAEAFASESGTLRADHPGASGGATVGYIDSGDWTGYASVTTQRAIKFSARVASTGVGGTITIRSGSPTGTAVGSVQVPKTTGSWDTFQTVSTELTGSASGQVFLVFTGEVGIGSLFDVDSFTITRRR</sequence>
<dbReference type="AlphaFoldDB" id="A0A8J3V1V7"/>
<dbReference type="Proteomes" id="UP000605992">
    <property type="component" value="Unassembled WGS sequence"/>
</dbReference>
<comment type="caution">
    <text evidence="11">The sequence shown here is derived from an EMBL/GenBank/DDBJ whole genome shotgun (WGS) entry which is preliminary data.</text>
</comment>
<feature type="domain" description="Protein kinase" evidence="9">
    <location>
        <begin position="16"/>
        <end position="267"/>
    </location>
</feature>
<feature type="compositionally biased region" description="Polar residues" evidence="7">
    <location>
        <begin position="356"/>
        <end position="371"/>
    </location>
</feature>
<dbReference type="CDD" id="cd04084">
    <property type="entry name" value="CBM6_xylanase-like"/>
    <property type="match status" value="1"/>
</dbReference>
<dbReference type="GO" id="GO:0005524">
    <property type="term" value="F:ATP binding"/>
    <property type="evidence" value="ECO:0007669"/>
    <property type="project" value="UniProtKB-KW"/>
</dbReference>
<dbReference type="InterPro" id="IPR006584">
    <property type="entry name" value="Cellulose-bd_IV"/>
</dbReference>
<dbReference type="GO" id="GO:0030246">
    <property type="term" value="F:carbohydrate binding"/>
    <property type="evidence" value="ECO:0007669"/>
    <property type="project" value="InterPro"/>
</dbReference>
<evidence type="ECO:0000259" key="9">
    <source>
        <dbReference type="PROSITE" id="PS50011"/>
    </source>
</evidence>
<dbReference type="SMART" id="SM00606">
    <property type="entry name" value="CBD_IV"/>
    <property type="match status" value="1"/>
</dbReference>
<dbReference type="GO" id="GO:0004674">
    <property type="term" value="F:protein serine/threonine kinase activity"/>
    <property type="evidence" value="ECO:0007669"/>
    <property type="project" value="TreeGrafter"/>
</dbReference>
<organism evidence="11 12">
    <name type="scientific">Planotetraspora thailandica</name>
    <dbReference type="NCBI Taxonomy" id="487172"/>
    <lineage>
        <taxon>Bacteria</taxon>
        <taxon>Bacillati</taxon>
        <taxon>Actinomycetota</taxon>
        <taxon>Actinomycetes</taxon>
        <taxon>Streptosporangiales</taxon>
        <taxon>Streptosporangiaceae</taxon>
        <taxon>Planotetraspora</taxon>
    </lineage>
</organism>
<name>A0A8J3V1V7_9ACTN</name>
<dbReference type="Gene3D" id="2.60.120.260">
    <property type="entry name" value="Galactose-binding domain-like"/>
    <property type="match status" value="1"/>
</dbReference>
<reference evidence="11" key="1">
    <citation type="submission" date="2021-01" db="EMBL/GenBank/DDBJ databases">
        <title>Whole genome shotgun sequence of Planotetraspora thailandica NBRC 104271.</title>
        <authorList>
            <person name="Komaki H."/>
            <person name="Tamura T."/>
        </authorList>
    </citation>
    <scope>NUCLEOTIDE SEQUENCE</scope>
    <source>
        <strain evidence="11">NBRC 104271</strain>
    </source>
</reference>
<keyword evidence="8" id="KW-0472">Membrane</keyword>
<keyword evidence="1" id="KW-0808">Transferase</keyword>
<keyword evidence="6" id="KW-0675">Receptor</keyword>
<keyword evidence="12" id="KW-1185">Reference proteome</keyword>
<dbReference type="PANTHER" id="PTHR43289">
    <property type="entry name" value="MITOGEN-ACTIVATED PROTEIN KINASE KINASE KINASE 20-RELATED"/>
    <property type="match status" value="1"/>
</dbReference>
<feature type="region of interest" description="Disordered" evidence="7">
    <location>
        <begin position="350"/>
        <end position="431"/>
    </location>
</feature>
<proteinExistence type="predicted"/>
<evidence type="ECO:0000256" key="4">
    <source>
        <dbReference type="ARBA" id="ARBA00022777"/>
    </source>
</evidence>
<keyword evidence="8" id="KW-0812">Transmembrane</keyword>
<evidence type="ECO:0000259" key="10">
    <source>
        <dbReference type="PROSITE" id="PS51175"/>
    </source>
</evidence>
<dbReference type="PROSITE" id="PS50011">
    <property type="entry name" value="PROTEIN_KINASE_DOM"/>
    <property type="match status" value="1"/>
</dbReference>
<evidence type="ECO:0000313" key="11">
    <source>
        <dbReference type="EMBL" id="GII52514.1"/>
    </source>
</evidence>
<feature type="compositionally biased region" description="Low complexity" evidence="7">
    <location>
        <begin position="375"/>
        <end position="384"/>
    </location>
</feature>
<dbReference type="CDD" id="cd14014">
    <property type="entry name" value="STKc_PknB_like"/>
    <property type="match status" value="1"/>
</dbReference>
<dbReference type="Pfam" id="PF00069">
    <property type="entry name" value="Pkinase"/>
    <property type="match status" value="1"/>
</dbReference>
<dbReference type="InterPro" id="IPR008979">
    <property type="entry name" value="Galactose-bd-like_sf"/>
</dbReference>
<dbReference type="InterPro" id="IPR000719">
    <property type="entry name" value="Prot_kinase_dom"/>
</dbReference>
<evidence type="ECO:0000256" key="6">
    <source>
        <dbReference type="ARBA" id="ARBA00023170"/>
    </source>
</evidence>
<dbReference type="Gene3D" id="1.10.510.10">
    <property type="entry name" value="Transferase(Phosphotransferase) domain 1"/>
    <property type="match status" value="1"/>
</dbReference>
<keyword evidence="5" id="KW-0067">ATP-binding</keyword>
<dbReference type="EMBL" id="BOOR01000006">
    <property type="protein sequence ID" value="GII52514.1"/>
    <property type="molecule type" value="Genomic_DNA"/>
</dbReference>
<dbReference type="PROSITE" id="PS51175">
    <property type="entry name" value="CBM6"/>
    <property type="match status" value="1"/>
</dbReference>
<dbReference type="RefSeq" id="WP_377355226.1">
    <property type="nucleotide sequence ID" value="NZ_JBHLUG010000029.1"/>
</dbReference>
<dbReference type="InterPro" id="IPR008271">
    <property type="entry name" value="Ser/Thr_kinase_AS"/>
</dbReference>
<dbReference type="PANTHER" id="PTHR43289:SF34">
    <property type="entry name" value="SERINE_THREONINE-PROTEIN KINASE YBDM-RELATED"/>
    <property type="match status" value="1"/>
</dbReference>
<dbReference type="SUPFAM" id="SSF49785">
    <property type="entry name" value="Galactose-binding domain-like"/>
    <property type="match status" value="1"/>
</dbReference>
<dbReference type="PROSITE" id="PS00108">
    <property type="entry name" value="PROTEIN_KINASE_ST"/>
    <property type="match status" value="1"/>
</dbReference>
<gene>
    <name evidence="11" type="ORF">Pth03_09030</name>
</gene>
<evidence type="ECO:0000256" key="1">
    <source>
        <dbReference type="ARBA" id="ARBA00022679"/>
    </source>
</evidence>
<feature type="transmembrane region" description="Helical" evidence="8">
    <location>
        <begin position="317"/>
        <end position="341"/>
    </location>
</feature>
<accession>A0A8J3V1V7</accession>
<evidence type="ECO:0000256" key="3">
    <source>
        <dbReference type="ARBA" id="ARBA00022741"/>
    </source>
</evidence>
<evidence type="ECO:0000256" key="7">
    <source>
        <dbReference type="SAM" id="MobiDB-lite"/>
    </source>
</evidence>
<evidence type="ECO:0000256" key="8">
    <source>
        <dbReference type="SAM" id="Phobius"/>
    </source>
</evidence>
<keyword evidence="3" id="KW-0547">Nucleotide-binding</keyword>
<evidence type="ECO:0000256" key="2">
    <source>
        <dbReference type="ARBA" id="ARBA00022729"/>
    </source>
</evidence>
<keyword evidence="4" id="KW-0418">Kinase</keyword>
<evidence type="ECO:0000256" key="5">
    <source>
        <dbReference type="ARBA" id="ARBA00022840"/>
    </source>
</evidence>
<dbReference type="Pfam" id="PF03422">
    <property type="entry name" value="CBM_6"/>
    <property type="match status" value="1"/>
</dbReference>
<keyword evidence="8" id="KW-1133">Transmembrane helix</keyword>
<feature type="domain" description="CBM6" evidence="10">
    <location>
        <begin position="433"/>
        <end position="559"/>
    </location>
</feature>
<evidence type="ECO:0008006" key="13">
    <source>
        <dbReference type="Google" id="ProtNLM"/>
    </source>
</evidence>